<dbReference type="Gene3D" id="1.25.40.10">
    <property type="entry name" value="Tetratricopeptide repeat domain"/>
    <property type="match status" value="2"/>
</dbReference>
<dbReference type="KEGG" id="drg:H9K76_03295"/>
<dbReference type="Proteomes" id="UP000515811">
    <property type="component" value="Chromosome"/>
</dbReference>
<dbReference type="EMBL" id="CP060714">
    <property type="protein sequence ID" value="QNN57917.1"/>
    <property type="molecule type" value="Genomic_DNA"/>
</dbReference>
<gene>
    <name evidence="2" type="ORF">H9K76_03295</name>
</gene>
<proteinExistence type="predicted"/>
<feature type="domain" description="PIN" evidence="1">
    <location>
        <begin position="982"/>
        <end position="1117"/>
    </location>
</feature>
<evidence type="ECO:0000313" key="2">
    <source>
        <dbReference type="EMBL" id="QNN57917.1"/>
    </source>
</evidence>
<dbReference type="RefSeq" id="WP_187598162.1">
    <property type="nucleotide sequence ID" value="NZ_CP060714.1"/>
</dbReference>
<dbReference type="SUPFAM" id="SSF48452">
    <property type="entry name" value="TPR-like"/>
    <property type="match status" value="2"/>
</dbReference>
<dbReference type="Pfam" id="PF20698">
    <property type="entry name" value="PIN-TPR-GreABC"/>
    <property type="match status" value="1"/>
</dbReference>
<protein>
    <recommendedName>
        <fullName evidence="1">PIN domain-containing protein</fullName>
    </recommendedName>
</protein>
<keyword evidence="3" id="KW-1185">Reference proteome</keyword>
<sequence>MHTIPFEIPLPKNEADFERMCAQVYGVVFDDRMPKMNGRSGQVQGGVDVFVKEPGIGRVGIQCKKYALKPLKWADVVAEVEKADTQKTAIKKLILATTTLNDAALLKNVHELSDDREANGLFPVEIDFWEDICNHISRYPRLQDSYAPQTPGAAYHRQEASLNSIRELAVEANSRLLEFTGLPIARQDSANRLISDQLDRINNLLKANLYRDALNQLAVIGNDLAPFDAHQKARWYLQKGFGLWCMGEDEEKAAEFFLKSYETFPDDDRMCAAHIRGLMLLKNLDKALVEGKLAQERYPESEHVWCALANVRLLQGLPFQEHDVPVSLKNDADALQFVAEAKLKAGNLEEAVHFSQKAASHPEAGFFGRANALRIAAIYGTRFPVRAMAESIPLDEKKALEFAIEIFQPRHERLWKVQSASIVGAIGHLGFSLLVLHRFTEALSLIEEAEAHGYTSEEILHTRIAALFALEKKEEFLTFTAQKMSDLGLSSLAIVGQFAANEGKLSLLQQTLDAALLFNPVDDETTELLTALRWQTLARTGAQDLAVKEVLSAKVDSQGGLIAVCLAARVLTRAGRHLDAEPMVERARRLVSEQGTEPQKYMLAETLFYAGRYSEAAVYFEQLITPGYLSDLDNRLLDCYIRSQNRRKAKELLSRLPSDWIENDNTRSLAIELGRQVADWSFLRPLAETQLRLHPNLARSWIFKLTTDLHSATPAEFQNDLRRVPELLDGPIDSIAQMARFEFRYGELERAMRRLYRMLRHNLDEPEALSAYFLAIVGAAKELPLMEEELLTVVPGSCVTLEDEFGNVTQYVIDPPDVGELPKRDGYSDLLSAQATALIGSKVGQEVDLPALAFGGKNRYRVTGVQSAYRHLIKVVHERSNMMGGLPDMKMVPVRKDSDGELDLAHMKAEVLRSSSAVRQLLDDYASGRMTLGGLCYIRRRSSTEAVLGWPIDGPPIYVGTGTPEEREKAAEIIRNPDACYVIDAVTLAEFVHLEVQEALQHLPRLFVSTLTKTTLERCLLEAEADQSVATSTEIDGQLAFIEHDARYHARRIQFFKESLDVIERYCEVRPAYGELDDSPLLMKLIEVLHPEEVEVMMLARASNAIVLTLDGRFREILESVAKVSGIWPQTVLMHCAANKLLDPKKLSSATVKQFLLNRSFVSLSGDDLVWMALQGGAYLQQGIQRFKEYLSSNKTDFTSAAAVAFSFLTQISSHNISLPAFGELFEHIVEASMRHPHCPQNFEVDIDQYIADFSESLKTQRYLYDSANWLPTQLVKFQKNYLIQSLANARRRLQEGDDGRPIGVRVLFCSHTPWLAVEKSLPELVERHDAPTLSLASDID</sequence>
<organism evidence="2 3">
    <name type="scientific">Diaphorobacter ruginosibacter</name>
    <dbReference type="NCBI Taxonomy" id="1715720"/>
    <lineage>
        <taxon>Bacteria</taxon>
        <taxon>Pseudomonadati</taxon>
        <taxon>Pseudomonadota</taxon>
        <taxon>Betaproteobacteria</taxon>
        <taxon>Burkholderiales</taxon>
        <taxon>Comamonadaceae</taxon>
        <taxon>Diaphorobacter</taxon>
    </lineage>
</organism>
<accession>A0A7G9RQP2</accession>
<evidence type="ECO:0000313" key="3">
    <source>
        <dbReference type="Proteomes" id="UP000515811"/>
    </source>
</evidence>
<name>A0A7G9RQP2_9BURK</name>
<reference evidence="2 3" key="1">
    <citation type="submission" date="2020-08" db="EMBL/GenBank/DDBJ databases">
        <title>Genome sequence of Diaphorobacter ruginosibacter DSM 27467T.</title>
        <authorList>
            <person name="Hyun D.-W."/>
            <person name="Bae J.-W."/>
        </authorList>
    </citation>
    <scope>NUCLEOTIDE SEQUENCE [LARGE SCALE GENOMIC DNA]</scope>
    <source>
        <strain evidence="2 3">DSM 27467</strain>
    </source>
</reference>
<dbReference type="InterPro" id="IPR048987">
    <property type="entry name" value="PIN-TPR-GreABC"/>
</dbReference>
<dbReference type="InterPro" id="IPR011990">
    <property type="entry name" value="TPR-like_helical_dom_sf"/>
</dbReference>
<evidence type="ECO:0000259" key="1">
    <source>
        <dbReference type="Pfam" id="PF20698"/>
    </source>
</evidence>